<dbReference type="SUPFAM" id="SSF47459">
    <property type="entry name" value="HLH, helix-loop-helix DNA-binding domain"/>
    <property type="match status" value="1"/>
</dbReference>
<dbReference type="FunFam" id="4.10.280.10:FF:000019">
    <property type="entry name" value="Myc proto-oncogene protein"/>
    <property type="match status" value="1"/>
</dbReference>
<dbReference type="STRING" id="55544.A0A4D9DR12"/>
<keyword evidence="5" id="KW-0808">Transferase</keyword>
<accession>A0A4D9DR12</accession>
<evidence type="ECO:0000256" key="2">
    <source>
        <dbReference type="PIRNR" id="PIRNR001705"/>
    </source>
</evidence>
<dbReference type="PIRSF" id="PIRSF001705">
    <property type="entry name" value="Myc_protein"/>
    <property type="match status" value="1"/>
</dbReference>
<keyword evidence="6" id="KW-1185">Reference proteome</keyword>
<reference evidence="5 6" key="2">
    <citation type="submission" date="2019-04" db="EMBL/GenBank/DDBJ databases">
        <title>The genome sequence of big-headed turtle.</title>
        <authorList>
            <person name="Gong S."/>
        </authorList>
    </citation>
    <scope>NUCLEOTIDE SEQUENCE [LARGE SCALE GENOMIC DNA]</scope>
    <source>
        <strain evidence="5">DO16091913</strain>
        <tissue evidence="5">Muscle</tissue>
    </source>
</reference>
<feature type="domain" description="BHLH" evidence="4">
    <location>
        <begin position="342"/>
        <end position="394"/>
    </location>
</feature>
<comment type="subunit">
    <text evidence="2">Efficient DNA binding requires dimerization with another bHLH protein.</text>
</comment>
<gene>
    <name evidence="5" type="ORF">DR999_PMT17917</name>
</gene>
<dbReference type="SMART" id="SM00353">
    <property type="entry name" value="HLH"/>
    <property type="match status" value="1"/>
</dbReference>
<feature type="compositionally biased region" description="Low complexity" evidence="3">
    <location>
        <begin position="228"/>
        <end position="244"/>
    </location>
</feature>
<sequence length="425" mass="46639">MFNKNLDLEFDYLQPCFYPDEDDFYLCSLDSASPGEDIWKKFELLPTPPLSPSGAGLQVNPAGGTPVPWGGVALGGFRTNDPLDWPSKLLLPAEANLWGSTDGGDLFKAGFGESNNLNSVIIQDCMWSGFSAHETLQRAVSEKLQGQLGAAVAPLTAGTSTTTASPGGTNSNGRAELNSSMLKCMDPAVVFPFPINKREPVAAAPAPWGRDGIQVNFSGSSGIEQGVTAATQRSSRHTSATSSSGGDTLRDSDEEEDEVEDIEVLAVEKRHSSSKKTVMTIILKHCTPIHQHYYYTAPSPYIESEDALPQEKLKNEVPHVTKPVIHPESKSSSPQNAESEDSKRLRLNCLERQRNKDLRSSFLTLRDHVPELVKNEKAAKVLILNKATDYIHSLQAEEHKLLLEKEKLQARQQQLLMEIEHMETC</sequence>
<evidence type="ECO:0000313" key="6">
    <source>
        <dbReference type="Proteomes" id="UP000297703"/>
    </source>
</evidence>
<feature type="region of interest" description="Disordered" evidence="3">
    <location>
        <begin position="322"/>
        <end position="345"/>
    </location>
</feature>
<comment type="subcellular location">
    <subcellularLocation>
        <location evidence="2">Nucleus</location>
    </subcellularLocation>
</comment>
<keyword evidence="5" id="KW-0418">Kinase</keyword>
<comment type="caution">
    <text evidence="5">The sequence shown here is derived from an EMBL/GenBank/DDBJ whole genome shotgun (WGS) entry which is preliminary data.</text>
</comment>
<dbReference type="PROSITE" id="PS50888">
    <property type="entry name" value="BHLH"/>
    <property type="match status" value="1"/>
</dbReference>
<name>A0A4D9DR12_9SAUR</name>
<evidence type="ECO:0000259" key="4">
    <source>
        <dbReference type="PROSITE" id="PS50888"/>
    </source>
</evidence>
<dbReference type="Gene3D" id="4.10.280.10">
    <property type="entry name" value="Helix-loop-helix DNA-binding domain"/>
    <property type="match status" value="1"/>
</dbReference>
<dbReference type="GO" id="GO:0016301">
    <property type="term" value="F:kinase activity"/>
    <property type="evidence" value="ECO:0007669"/>
    <property type="project" value="UniProtKB-KW"/>
</dbReference>
<evidence type="ECO:0000256" key="3">
    <source>
        <dbReference type="SAM" id="MobiDB-lite"/>
    </source>
</evidence>
<dbReference type="Proteomes" id="UP000297703">
    <property type="component" value="Unassembled WGS sequence"/>
</dbReference>
<dbReference type="Pfam" id="PF00010">
    <property type="entry name" value="HLH"/>
    <property type="match status" value="1"/>
</dbReference>
<dbReference type="InterPro" id="IPR012682">
    <property type="entry name" value="Tscrpt_reg_Myc_N"/>
</dbReference>
<dbReference type="CDD" id="cd11456">
    <property type="entry name" value="bHLHzip_N-Myc_like"/>
    <property type="match status" value="1"/>
</dbReference>
<dbReference type="GO" id="GO:0046983">
    <property type="term" value="F:protein dimerization activity"/>
    <property type="evidence" value="ECO:0007669"/>
    <property type="project" value="InterPro"/>
</dbReference>
<evidence type="ECO:0000256" key="1">
    <source>
        <dbReference type="ARBA" id="ARBA00023125"/>
    </source>
</evidence>
<dbReference type="AlphaFoldDB" id="A0A4D9DR12"/>
<dbReference type="OrthoDB" id="10334889at2759"/>
<dbReference type="GO" id="GO:0005634">
    <property type="term" value="C:nucleus"/>
    <property type="evidence" value="ECO:0007669"/>
    <property type="project" value="UniProtKB-SubCell"/>
</dbReference>
<organism evidence="5 6">
    <name type="scientific">Platysternon megacephalum</name>
    <name type="common">big-headed turtle</name>
    <dbReference type="NCBI Taxonomy" id="55544"/>
    <lineage>
        <taxon>Eukaryota</taxon>
        <taxon>Metazoa</taxon>
        <taxon>Chordata</taxon>
        <taxon>Craniata</taxon>
        <taxon>Vertebrata</taxon>
        <taxon>Euteleostomi</taxon>
        <taxon>Archelosauria</taxon>
        <taxon>Testudinata</taxon>
        <taxon>Testudines</taxon>
        <taxon>Cryptodira</taxon>
        <taxon>Durocryptodira</taxon>
        <taxon>Testudinoidea</taxon>
        <taxon>Platysternidae</taxon>
        <taxon>Platysternon</taxon>
    </lineage>
</organism>
<dbReference type="PANTHER" id="PTHR45851">
    <property type="entry name" value="MYC PROTO-ONCOGENE"/>
    <property type="match status" value="1"/>
</dbReference>
<keyword evidence="2" id="KW-0539">Nucleus</keyword>
<evidence type="ECO:0000313" key="5">
    <source>
        <dbReference type="EMBL" id="TFJ99990.1"/>
    </source>
</evidence>
<dbReference type="GO" id="GO:0003677">
    <property type="term" value="F:DNA binding"/>
    <property type="evidence" value="ECO:0007669"/>
    <property type="project" value="UniProtKB-UniRule"/>
</dbReference>
<dbReference type="PRINTS" id="PR00044">
    <property type="entry name" value="LEUZIPPRMYC"/>
</dbReference>
<protein>
    <submittedName>
        <fullName evidence="5">Protein kinase C eta type</fullName>
    </submittedName>
</protein>
<keyword evidence="1 2" id="KW-0238">DNA-binding</keyword>
<dbReference type="GO" id="GO:0003700">
    <property type="term" value="F:DNA-binding transcription factor activity"/>
    <property type="evidence" value="ECO:0007669"/>
    <property type="project" value="InterPro"/>
</dbReference>
<dbReference type="InterPro" id="IPR002418">
    <property type="entry name" value="Tscrpt_reg_Myc"/>
</dbReference>
<reference evidence="5 6" key="1">
    <citation type="submission" date="2019-04" db="EMBL/GenBank/DDBJ databases">
        <title>Draft genome of the big-headed turtle Platysternon megacephalum.</title>
        <authorList>
            <person name="Gong S."/>
        </authorList>
    </citation>
    <scope>NUCLEOTIDE SEQUENCE [LARGE SCALE GENOMIC DNA]</scope>
    <source>
        <strain evidence="5">DO16091913</strain>
        <tissue evidence="5">Muscle</tissue>
    </source>
</reference>
<proteinExistence type="predicted"/>
<dbReference type="EMBL" id="QXTE01000293">
    <property type="protein sequence ID" value="TFJ99990.1"/>
    <property type="molecule type" value="Genomic_DNA"/>
</dbReference>
<dbReference type="InterPro" id="IPR036638">
    <property type="entry name" value="HLH_DNA-bd_sf"/>
</dbReference>
<dbReference type="InterPro" id="IPR050433">
    <property type="entry name" value="Myc_transcription_factors"/>
</dbReference>
<dbReference type="InterPro" id="IPR011598">
    <property type="entry name" value="bHLH_dom"/>
</dbReference>
<feature type="region of interest" description="Disordered" evidence="3">
    <location>
        <begin position="225"/>
        <end position="260"/>
    </location>
</feature>
<dbReference type="Pfam" id="PF01056">
    <property type="entry name" value="Myc_N"/>
    <property type="match status" value="1"/>
</dbReference>